<dbReference type="Pfam" id="PF00501">
    <property type="entry name" value="AMP-binding"/>
    <property type="match status" value="1"/>
</dbReference>
<evidence type="ECO:0000313" key="6">
    <source>
        <dbReference type="EMBL" id="PLS00736.1"/>
    </source>
</evidence>
<dbReference type="InterPro" id="IPR025110">
    <property type="entry name" value="AMP-bd_C"/>
</dbReference>
<reference evidence="6 8" key="2">
    <citation type="submission" date="2017-12" db="EMBL/GenBank/DDBJ databases">
        <title>Comparative Functional Genomics of Dry Heat Resistant strains isolated from the Viking Spacecraft.</title>
        <authorList>
            <person name="Seuylemezian A."/>
            <person name="Cooper K."/>
            <person name="Vaishampayan P."/>
        </authorList>
    </citation>
    <scope>NUCLEOTIDE SEQUENCE [LARGE SCALE GENOMIC DNA]</scope>
    <source>
        <strain evidence="6 8">ATCC 29669</strain>
    </source>
</reference>
<dbReference type="GO" id="GO:0006631">
    <property type="term" value="P:fatty acid metabolic process"/>
    <property type="evidence" value="ECO:0007669"/>
    <property type="project" value="TreeGrafter"/>
</dbReference>
<dbReference type="RefSeq" id="WP_101577027.1">
    <property type="nucleotide sequence ID" value="NZ_PGVA01000019.1"/>
</dbReference>
<comment type="caution">
    <text evidence="5">The sequence shown here is derived from an EMBL/GenBank/DDBJ whole genome shotgun (WGS) entry which is preliminary data.</text>
</comment>
<dbReference type="InterPro" id="IPR000873">
    <property type="entry name" value="AMP-dep_synth/lig_dom"/>
</dbReference>
<gene>
    <name evidence="5" type="ORF">CU635_08965</name>
    <name evidence="6" type="ORF">CVD25_01345</name>
</gene>
<evidence type="ECO:0000256" key="1">
    <source>
        <dbReference type="ARBA" id="ARBA00006432"/>
    </source>
</evidence>
<dbReference type="Gene3D" id="3.40.50.12780">
    <property type="entry name" value="N-terminal domain of ligase-like"/>
    <property type="match status" value="1"/>
</dbReference>
<dbReference type="PANTHER" id="PTHR43201:SF5">
    <property type="entry name" value="MEDIUM-CHAIN ACYL-COA LIGASE ACSF2, MITOCHONDRIAL"/>
    <property type="match status" value="1"/>
</dbReference>
<keyword evidence="8" id="KW-1185">Reference proteome</keyword>
<feature type="domain" description="AMP-dependent synthetase/ligase" evidence="3">
    <location>
        <begin position="16"/>
        <end position="354"/>
    </location>
</feature>
<dbReference type="InterPro" id="IPR045851">
    <property type="entry name" value="AMP-bd_C_sf"/>
</dbReference>
<evidence type="ECO:0000313" key="5">
    <source>
        <dbReference type="EMBL" id="PLR83550.1"/>
    </source>
</evidence>
<dbReference type="InterPro" id="IPR042099">
    <property type="entry name" value="ANL_N_sf"/>
</dbReference>
<proteinExistence type="inferred from homology"/>
<dbReference type="CDD" id="cd04433">
    <property type="entry name" value="AFD_class_I"/>
    <property type="match status" value="1"/>
</dbReference>
<evidence type="ECO:0000256" key="2">
    <source>
        <dbReference type="ARBA" id="ARBA00022598"/>
    </source>
</evidence>
<feature type="domain" description="AMP-binding enzyme C-terminal" evidence="4">
    <location>
        <begin position="404"/>
        <end position="472"/>
    </location>
</feature>
<accession>A0A2N5GN09</accession>
<dbReference type="SUPFAM" id="SSF56801">
    <property type="entry name" value="Acetyl-CoA synthetase-like"/>
    <property type="match status" value="1"/>
</dbReference>
<name>A0A2N5GN09_9BACI</name>
<dbReference type="EMBL" id="PGVA01000019">
    <property type="protein sequence ID" value="PLR83550.1"/>
    <property type="molecule type" value="Genomic_DNA"/>
</dbReference>
<dbReference type="AlphaFoldDB" id="A0A2N5GN09"/>
<dbReference type="Pfam" id="PF13193">
    <property type="entry name" value="AMP-binding_C"/>
    <property type="match status" value="1"/>
</dbReference>
<organism evidence="5 7">
    <name type="scientific">Bacillus canaveralius</name>
    <dbReference type="NCBI Taxonomy" id="1403243"/>
    <lineage>
        <taxon>Bacteria</taxon>
        <taxon>Bacillati</taxon>
        <taxon>Bacillota</taxon>
        <taxon>Bacilli</taxon>
        <taxon>Bacillales</taxon>
        <taxon>Bacillaceae</taxon>
        <taxon>Bacillus</taxon>
    </lineage>
</organism>
<comment type="similarity">
    <text evidence="1">Belongs to the ATP-dependent AMP-binding enzyme family.</text>
</comment>
<dbReference type="Proteomes" id="UP000235114">
    <property type="component" value="Unassembled WGS sequence"/>
</dbReference>
<dbReference type="Gene3D" id="3.30.300.30">
    <property type="match status" value="1"/>
</dbReference>
<dbReference type="Proteomes" id="UP000234951">
    <property type="component" value="Unassembled WGS sequence"/>
</dbReference>
<dbReference type="GO" id="GO:0031956">
    <property type="term" value="F:medium-chain fatty acid-CoA ligase activity"/>
    <property type="evidence" value="ECO:0007669"/>
    <property type="project" value="TreeGrafter"/>
</dbReference>
<reference evidence="5 7" key="1">
    <citation type="submission" date="2017-11" db="EMBL/GenBank/DDBJ databases">
        <title>Comparitive Functional Genomics of Dry Heat Resistant strains isolated from the Viking Spacecraft.</title>
        <authorList>
            <person name="Seuylemezian A."/>
            <person name="Cooper K."/>
            <person name="Vaishampayan P."/>
        </authorList>
    </citation>
    <scope>NUCLEOTIDE SEQUENCE [LARGE SCALE GENOMIC DNA]</scope>
    <source>
        <strain evidence="5 7">M4.6</strain>
    </source>
</reference>
<evidence type="ECO:0000259" key="4">
    <source>
        <dbReference type="Pfam" id="PF13193"/>
    </source>
</evidence>
<sequence length="490" mass="54869">MNNFYEWIFEQELDLNKTILSTQSVDYTYLNIHNDVNRYVDLLKPLGEIKNKKVAVIVPKVDSFISIVLAISKLGGIIIPLSPLLRKDDLLAVLDFSDPHIVFTVKNHQGFHLAAAVNSWADSSGKETHIFESDDNLSWEINTIFGETRPLENEGIHIIGCTSGSTGTPKGIVCDMNLVRTADLSYRFVNEISEEDDVFIMAPASGLFGLCWLLSSLHSQYHIVMTESFSFPDIIKLVEEKPCRKLITTPSLFRALDLFCKSSGSSALEPLELITLAGEAISDDFIASVSNTRSLMRGFYGFSELGCIMYTEKDIREGLNWSLVPNVEYKAVAQSDDGIGELLFKNGNEFLGYYKRPDLTAEVYSDNWFYSGDLAKVTVDGKIEIIGRKKDMIKKGGQQVIPGEIERFLNSHPSVQKSVVVGVPHSVYGEQIVAYIVKDQDDIDVKELINYCHANIARYKVPDQIKFIDEIPIVQGKTDKVSLRKLALTK</sequence>
<protein>
    <submittedName>
        <fullName evidence="5">Long-chain fatty acid--CoA ligase</fullName>
    </submittedName>
</protein>
<evidence type="ECO:0000313" key="7">
    <source>
        <dbReference type="Proteomes" id="UP000234951"/>
    </source>
</evidence>
<dbReference type="EMBL" id="PGVD01000004">
    <property type="protein sequence ID" value="PLS00736.1"/>
    <property type="molecule type" value="Genomic_DNA"/>
</dbReference>
<keyword evidence="2 5" id="KW-0436">Ligase</keyword>
<dbReference type="OrthoDB" id="9757771at2"/>
<evidence type="ECO:0000313" key="8">
    <source>
        <dbReference type="Proteomes" id="UP000235114"/>
    </source>
</evidence>
<evidence type="ECO:0000259" key="3">
    <source>
        <dbReference type="Pfam" id="PF00501"/>
    </source>
</evidence>
<dbReference type="PANTHER" id="PTHR43201">
    <property type="entry name" value="ACYL-COA SYNTHETASE"/>
    <property type="match status" value="1"/>
</dbReference>